<reference evidence="2 3" key="1">
    <citation type="submission" date="2018-08" db="EMBL/GenBank/DDBJ databases">
        <title>A genome reference for cultivated species of the human gut microbiota.</title>
        <authorList>
            <person name="Zou Y."/>
            <person name="Xue W."/>
            <person name="Luo G."/>
        </authorList>
    </citation>
    <scope>NUCLEOTIDE SEQUENCE [LARGE SCALE GENOMIC DNA]</scope>
    <source>
        <strain evidence="2 3">AF19-13AC</strain>
    </source>
</reference>
<dbReference type="Proteomes" id="UP000261023">
    <property type="component" value="Unassembled WGS sequence"/>
</dbReference>
<accession>A0A3E3DMX5</accession>
<name>A0A3E3DMX5_9FIRM</name>
<feature type="compositionally biased region" description="Polar residues" evidence="1">
    <location>
        <begin position="42"/>
        <end position="60"/>
    </location>
</feature>
<dbReference type="EMBL" id="QTJW01000006">
    <property type="protein sequence ID" value="RGD70654.1"/>
    <property type="molecule type" value="Genomic_DNA"/>
</dbReference>
<comment type="caution">
    <text evidence="2">The sequence shown here is derived from an EMBL/GenBank/DDBJ whole genome shotgun (WGS) entry which is preliminary data.</text>
</comment>
<evidence type="ECO:0000256" key="1">
    <source>
        <dbReference type="SAM" id="MobiDB-lite"/>
    </source>
</evidence>
<proteinExistence type="predicted"/>
<feature type="region of interest" description="Disordered" evidence="1">
    <location>
        <begin position="42"/>
        <end position="66"/>
    </location>
</feature>
<dbReference type="AlphaFoldDB" id="A0A3E3DMX5"/>
<evidence type="ECO:0000313" key="3">
    <source>
        <dbReference type="Proteomes" id="UP000261023"/>
    </source>
</evidence>
<protein>
    <submittedName>
        <fullName evidence="2">Uncharacterized protein</fullName>
    </submittedName>
</protein>
<organism evidence="2 3">
    <name type="scientific">Hungatella hathewayi</name>
    <dbReference type="NCBI Taxonomy" id="154046"/>
    <lineage>
        <taxon>Bacteria</taxon>
        <taxon>Bacillati</taxon>
        <taxon>Bacillota</taxon>
        <taxon>Clostridia</taxon>
        <taxon>Lachnospirales</taxon>
        <taxon>Lachnospiraceae</taxon>
        <taxon>Hungatella</taxon>
    </lineage>
</organism>
<sequence>MECRSHSFLAVPFGVRHFCFNKINENSPSLYRWEMNRKNKLSVSGGQISPTDMRSKQSGQPDKMAA</sequence>
<gene>
    <name evidence="2" type="ORF">DWX31_10395</name>
</gene>
<evidence type="ECO:0000313" key="2">
    <source>
        <dbReference type="EMBL" id="RGD70654.1"/>
    </source>
</evidence>